<gene>
    <name evidence="2" type="ORF">LSAT_V11C500236830</name>
</gene>
<dbReference type="Pfam" id="PF13966">
    <property type="entry name" value="zf-RVT"/>
    <property type="match status" value="1"/>
</dbReference>
<sequence length="183" mass="21059">MTSENLISISLTFLKCRLRIFRLSDKMELSFEHRRLIADQNSAAESNPVVVWCKEIPIKVLGFVWKAEKWKIPTAEALSVRGVPIGSIVCGLCGEVENVDHILISCPFASKMSHKRLILTMIVYGLIWSLWKARKARLFIKHISSTSSIMDDIISSVFLWAKHRGKMVIYNWINWLSFPFSYL</sequence>
<reference evidence="2 3" key="1">
    <citation type="journal article" date="2017" name="Nat. Commun.">
        <title>Genome assembly with in vitro proximity ligation data and whole-genome triplication in lettuce.</title>
        <authorList>
            <person name="Reyes-Chin-Wo S."/>
            <person name="Wang Z."/>
            <person name="Yang X."/>
            <person name="Kozik A."/>
            <person name="Arikit S."/>
            <person name="Song C."/>
            <person name="Xia L."/>
            <person name="Froenicke L."/>
            <person name="Lavelle D.O."/>
            <person name="Truco M.J."/>
            <person name="Xia R."/>
            <person name="Zhu S."/>
            <person name="Xu C."/>
            <person name="Xu H."/>
            <person name="Xu X."/>
            <person name="Cox K."/>
            <person name="Korf I."/>
            <person name="Meyers B.C."/>
            <person name="Michelmore R.W."/>
        </authorList>
    </citation>
    <scope>NUCLEOTIDE SEQUENCE [LARGE SCALE GENOMIC DNA]</scope>
    <source>
        <strain evidence="3">cv. Salinas</strain>
        <tissue evidence="2">Seedlings</tissue>
    </source>
</reference>
<feature type="domain" description="Reverse transcriptase zinc-binding" evidence="1">
    <location>
        <begin position="49"/>
        <end position="111"/>
    </location>
</feature>
<evidence type="ECO:0000259" key="1">
    <source>
        <dbReference type="Pfam" id="PF13966"/>
    </source>
</evidence>
<organism evidence="2 3">
    <name type="scientific">Lactuca sativa</name>
    <name type="common">Garden lettuce</name>
    <dbReference type="NCBI Taxonomy" id="4236"/>
    <lineage>
        <taxon>Eukaryota</taxon>
        <taxon>Viridiplantae</taxon>
        <taxon>Streptophyta</taxon>
        <taxon>Embryophyta</taxon>
        <taxon>Tracheophyta</taxon>
        <taxon>Spermatophyta</taxon>
        <taxon>Magnoliopsida</taxon>
        <taxon>eudicotyledons</taxon>
        <taxon>Gunneridae</taxon>
        <taxon>Pentapetalae</taxon>
        <taxon>asterids</taxon>
        <taxon>campanulids</taxon>
        <taxon>Asterales</taxon>
        <taxon>Asteraceae</taxon>
        <taxon>Cichorioideae</taxon>
        <taxon>Cichorieae</taxon>
        <taxon>Lactucinae</taxon>
        <taxon>Lactuca</taxon>
    </lineage>
</organism>
<evidence type="ECO:0000313" key="3">
    <source>
        <dbReference type="Proteomes" id="UP000235145"/>
    </source>
</evidence>
<name>A0A9R1XHF5_LACSA</name>
<dbReference type="AlphaFoldDB" id="A0A9R1XHF5"/>
<comment type="caution">
    <text evidence="2">The sequence shown here is derived from an EMBL/GenBank/DDBJ whole genome shotgun (WGS) entry which is preliminary data.</text>
</comment>
<proteinExistence type="predicted"/>
<accession>A0A9R1XHF5</accession>
<keyword evidence="3" id="KW-1185">Reference proteome</keyword>
<dbReference type="InterPro" id="IPR026960">
    <property type="entry name" value="RVT-Znf"/>
</dbReference>
<dbReference type="EMBL" id="NBSK02000005">
    <property type="protein sequence ID" value="KAJ0208022.1"/>
    <property type="molecule type" value="Genomic_DNA"/>
</dbReference>
<protein>
    <recommendedName>
        <fullName evidence="1">Reverse transcriptase zinc-binding domain-containing protein</fullName>
    </recommendedName>
</protein>
<evidence type="ECO:0000313" key="2">
    <source>
        <dbReference type="EMBL" id="KAJ0208022.1"/>
    </source>
</evidence>
<dbReference type="Proteomes" id="UP000235145">
    <property type="component" value="Unassembled WGS sequence"/>
</dbReference>